<accession>A0A5J4WMT4</accession>
<dbReference type="AlphaFoldDB" id="A0A5J4WMT4"/>
<evidence type="ECO:0000313" key="2">
    <source>
        <dbReference type="Proteomes" id="UP000324800"/>
    </source>
</evidence>
<reference evidence="1 2" key="1">
    <citation type="submission" date="2019-03" db="EMBL/GenBank/DDBJ databases">
        <title>Single cell metagenomics reveals metabolic interactions within the superorganism composed of flagellate Streblomastix strix and complex community of Bacteroidetes bacteria on its surface.</title>
        <authorList>
            <person name="Treitli S.C."/>
            <person name="Kolisko M."/>
            <person name="Husnik F."/>
            <person name="Keeling P."/>
            <person name="Hampl V."/>
        </authorList>
    </citation>
    <scope>NUCLEOTIDE SEQUENCE [LARGE SCALE GENOMIC DNA]</scope>
    <source>
        <strain evidence="1">ST1C</strain>
    </source>
</reference>
<dbReference type="Proteomes" id="UP000324800">
    <property type="component" value="Unassembled WGS sequence"/>
</dbReference>
<protein>
    <submittedName>
        <fullName evidence="1">Uncharacterized protein</fullName>
    </submittedName>
</protein>
<dbReference type="EMBL" id="SNRW01001461">
    <property type="protein sequence ID" value="KAA6396300.1"/>
    <property type="molecule type" value="Genomic_DNA"/>
</dbReference>
<organism evidence="1 2">
    <name type="scientific">Streblomastix strix</name>
    <dbReference type="NCBI Taxonomy" id="222440"/>
    <lineage>
        <taxon>Eukaryota</taxon>
        <taxon>Metamonada</taxon>
        <taxon>Preaxostyla</taxon>
        <taxon>Oxymonadida</taxon>
        <taxon>Streblomastigidae</taxon>
        <taxon>Streblomastix</taxon>
    </lineage>
</organism>
<sequence>MDPTGKRPTKYELETLDDRTQSTLGLEVNKKGAIERAGDADLEFEAKISKLAIDGLGSTGTTITSLATGDFE</sequence>
<gene>
    <name evidence="1" type="ORF">EZS28_008174</name>
</gene>
<name>A0A5J4WMT4_9EUKA</name>
<comment type="caution">
    <text evidence="1">The sequence shown here is derived from an EMBL/GenBank/DDBJ whole genome shotgun (WGS) entry which is preliminary data.</text>
</comment>
<evidence type="ECO:0000313" key="1">
    <source>
        <dbReference type="EMBL" id="KAA6396300.1"/>
    </source>
</evidence>
<proteinExistence type="predicted"/>